<protein>
    <submittedName>
        <fullName evidence="2">Uncharacterized protein</fullName>
    </submittedName>
</protein>
<evidence type="ECO:0000313" key="3">
    <source>
        <dbReference type="Proteomes" id="UP001370758"/>
    </source>
</evidence>
<dbReference type="AlphaFoldDB" id="A0AAV9WT26"/>
<keyword evidence="3" id="KW-1185">Reference proteome</keyword>
<comment type="caution">
    <text evidence="2">The sequence shown here is derived from an EMBL/GenBank/DDBJ whole genome shotgun (WGS) entry which is preliminary data.</text>
</comment>
<evidence type="ECO:0000256" key="1">
    <source>
        <dbReference type="SAM" id="SignalP"/>
    </source>
</evidence>
<name>A0AAV9WT26_9PEZI</name>
<dbReference type="Proteomes" id="UP001370758">
    <property type="component" value="Unassembled WGS sequence"/>
</dbReference>
<feature type="chain" id="PRO_5043407191" evidence="1">
    <location>
        <begin position="33"/>
        <end position="301"/>
    </location>
</feature>
<proteinExistence type="predicted"/>
<organism evidence="2 3">
    <name type="scientific">Arthrobotrys musiformis</name>
    <dbReference type="NCBI Taxonomy" id="47236"/>
    <lineage>
        <taxon>Eukaryota</taxon>
        <taxon>Fungi</taxon>
        <taxon>Dikarya</taxon>
        <taxon>Ascomycota</taxon>
        <taxon>Pezizomycotina</taxon>
        <taxon>Orbiliomycetes</taxon>
        <taxon>Orbiliales</taxon>
        <taxon>Orbiliaceae</taxon>
        <taxon>Arthrobotrys</taxon>
    </lineage>
</organism>
<dbReference type="EMBL" id="JAVHJL010000001">
    <property type="protein sequence ID" value="KAK6511411.1"/>
    <property type="molecule type" value="Genomic_DNA"/>
</dbReference>
<sequence length="301" mass="34780">MRPLRFSGCVGLWVSMQALILQVMNHVPMATAVVVEIPLAPDLKDYFLLNWKAFVNIGHQTDKLRAIKDQKCPTGDQLDPSTAKVISKDMFSSTLSYLIRKLRLAEDQLNQAIKLMQDYYLSDPSKLEKLLSDYGFQDITGAEEARDRLVQYREIFFENLQSFGRLSAWLDKWPGEKYPSANDATKNLMKLSWRIEGATKDNLSQENKLQVDTDVRAHTLKAFQDSRTLVTESEELAHSAMVWAKENLTYPFKQYAHNDFTVAMVFKRMQTWFRCWEPPLSTIANEIANKLGPFPIWERED</sequence>
<gene>
    <name evidence="2" type="ORF">TWF481_000327</name>
</gene>
<feature type="signal peptide" evidence="1">
    <location>
        <begin position="1"/>
        <end position="32"/>
    </location>
</feature>
<evidence type="ECO:0000313" key="2">
    <source>
        <dbReference type="EMBL" id="KAK6511411.1"/>
    </source>
</evidence>
<reference evidence="2 3" key="1">
    <citation type="submission" date="2023-08" db="EMBL/GenBank/DDBJ databases">
        <authorList>
            <person name="Palmer J.M."/>
        </authorList>
    </citation>
    <scope>NUCLEOTIDE SEQUENCE [LARGE SCALE GENOMIC DNA]</scope>
    <source>
        <strain evidence="2 3">TWF481</strain>
    </source>
</reference>
<keyword evidence="1" id="KW-0732">Signal</keyword>
<accession>A0AAV9WT26</accession>